<gene>
    <name evidence="3" type="ORF">AB0D65_16285</name>
</gene>
<organism evidence="3 4">
    <name type="scientific">Streptomyces griseoloalbus</name>
    <dbReference type="NCBI Taxonomy" id="67303"/>
    <lineage>
        <taxon>Bacteria</taxon>
        <taxon>Bacillati</taxon>
        <taxon>Actinomycetota</taxon>
        <taxon>Actinomycetes</taxon>
        <taxon>Kitasatosporales</taxon>
        <taxon>Streptomycetaceae</taxon>
        <taxon>Streptomyces</taxon>
    </lineage>
</organism>
<feature type="transmembrane region" description="Helical" evidence="2">
    <location>
        <begin position="27"/>
        <end position="47"/>
    </location>
</feature>
<keyword evidence="2" id="KW-0812">Transmembrane</keyword>
<evidence type="ECO:0000313" key="4">
    <source>
        <dbReference type="Proteomes" id="UP001551582"/>
    </source>
</evidence>
<protein>
    <submittedName>
        <fullName evidence="3">Uncharacterized protein</fullName>
    </submittedName>
</protein>
<name>A0ABV3E5T8_9ACTN</name>
<evidence type="ECO:0000313" key="3">
    <source>
        <dbReference type="EMBL" id="MEU9352504.1"/>
    </source>
</evidence>
<comment type="caution">
    <text evidence="3">The sequence shown here is derived from an EMBL/GenBank/DDBJ whole genome shotgun (WGS) entry which is preliminary data.</text>
</comment>
<dbReference type="EMBL" id="JBEZLS010000010">
    <property type="protein sequence ID" value="MEU9352504.1"/>
    <property type="molecule type" value="Genomic_DNA"/>
</dbReference>
<accession>A0ABV3E5T8</accession>
<keyword evidence="4" id="KW-1185">Reference proteome</keyword>
<reference evidence="3 4" key="1">
    <citation type="submission" date="2024-06" db="EMBL/GenBank/DDBJ databases">
        <title>The Natural Products Discovery Center: Release of the First 8490 Sequenced Strains for Exploring Actinobacteria Biosynthetic Diversity.</title>
        <authorList>
            <person name="Kalkreuter E."/>
            <person name="Kautsar S.A."/>
            <person name="Yang D."/>
            <person name="Bader C.D."/>
            <person name="Teijaro C.N."/>
            <person name="Fluegel L."/>
            <person name="Davis C.M."/>
            <person name="Simpson J.R."/>
            <person name="Lauterbach L."/>
            <person name="Steele A.D."/>
            <person name="Gui C."/>
            <person name="Meng S."/>
            <person name="Li G."/>
            <person name="Viehrig K."/>
            <person name="Ye F."/>
            <person name="Su P."/>
            <person name="Kiefer A.F."/>
            <person name="Nichols A."/>
            <person name="Cepeda A.J."/>
            <person name="Yan W."/>
            <person name="Fan B."/>
            <person name="Jiang Y."/>
            <person name="Adhikari A."/>
            <person name="Zheng C.-J."/>
            <person name="Schuster L."/>
            <person name="Cowan T.M."/>
            <person name="Smanski M.J."/>
            <person name="Chevrette M.G."/>
            <person name="De Carvalho L.P.S."/>
            <person name="Shen B."/>
        </authorList>
    </citation>
    <scope>NUCLEOTIDE SEQUENCE [LARGE SCALE GENOMIC DNA]</scope>
    <source>
        <strain evidence="3 4">NPDC048274</strain>
    </source>
</reference>
<feature type="region of interest" description="Disordered" evidence="1">
    <location>
        <begin position="45"/>
        <end position="67"/>
    </location>
</feature>
<sequence>MLLVTGGLVWVGLSGYFIDDIDRAGGHIPILVLPVFVVLGTALAGAGPSQRRLSRQRSPTSPEDVGI</sequence>
<evidence type="ECO:0000256" key="2">
    <source>
        <dbReference type="SAM" id="Phobius"/>
    </source>
</evidence>
<feature type="compositionally biased region" description="Low complexity" evidence="1">
    <location>
        <begin position="48"/>
        <end position="67"/>
    </location>
</feature>
<keyword evidence="2" id="KW-1133">Transmembrane helix</keyword>
<dbReference type="Proteomes" id="UP001551582">
    <property type="component" value="Unassembled WGS sequence"/>
</dbReference>
<proteinExistence type="predicted"/>
<keyword evidence="2" id="KW-0472">Membrane</keyword>
<dbReference type="RefSeq" id="WP_359980796.1">
    <property type="nucleotide sequence ID" value="NZ_JBEZLS010000010.1"/>
</dbReference>
<evidence type="ECO:0000256" key="1">
    <source>
        <dbReference type="SAM" id="MobiDB-lite"/>
    </source>
</evidence>